<dbReference type="EMBL" id="NDWU01000039">
    <property type="protein sequence ID" value="PUA30973.1"/>
    <property type="molecule type" value="Genomic_DNA"/>
</dbReference>
<sequence>MLNDSDERPTEYEFVWKWLAILLPFEKKVKKSIKLLDVGGAESRLAKTLAELGFDTTVIDIADLDHG</sequence>
<feature type="non-terminal residue" evidence="1">
    <location>
        <position position="67"/>
    </location>
</feature>
<evidence type="ECO:0000313" key="1">
    <source>
        <dbReference type="EMBL" id="PUA30973.1"/>
    </source>
</evidence>
<gene>
    <name evidence="1" type="ORF">B9J98_08395</name>
</gene>
<protein>
    <recommendedName>
        <fullName evidence="3">Class I SAM-dependent methyltransferase</fullName>
    </recommendedName>
</protein>
<dbReference type="SUPFAM" id="SSF53335">
    <property type="entry name" value="S-adenosyl-L-methionine-dependent methyltransferases"/>
    <property type="match status" value="1"/>
</dbReference>
<organism evidence="1 2">
    <name type="scientific">Candidatus Terraquivivens tikiterensis</name>
    <dbReference type="NCBI Taxonomy" id="1980982"/>
    <lineage>
        <taxon>Archaea</taxon>
        <taxon>Nitrososphaerota</taxon>
        <taxon>Candidatus Wolframiiraptoraceae</taxon>
        <taxon>Candidatus Terraquivivens</taxon>
    </lineage>
</organism>
<dbReference type="InterPro" id="IPR029063">
    <property type="entry name" value="SAM-dependent_MTases_sf"/>
</dbReference>
<dbReference type="Proteomes" id="UP000244066">
    <property type="component" value="Unassembled WGS sequence"/>
</dbReference>
<evidence type="ECO:0000313" key="2">
    <source>
        <dbReference type="Proteomes" id="UP000244066"/>
    </source>
</evidence>
<name>A0A2R7Y0I8_9ARCH</name>
<dbReference type="Gene3D" id="3.40.50.150">
    <property type="entry name" value="Vaccinia Virus protein VP39"/>
    <property type="match status" value="1"/>
</dbReference>
<evidence type="ECO:0008006" key="3">
    <source>
        <dbReference type="Google" id="ProtNLM"/>
    </source>
</evidence>
<proteinExistence type="predicted"/>
<accession>A0A2R7Y0I8</accession>
<reference evidence="1 2" key="1">
    <citation type="submission" date="2017-04" db="EMBL/GenBank/DDBJ databases">
        <title>Draft Aigarchaeota genome from a New Zealand hot spring.</title>
        <authorList>
            <person name="Reysenbach A.-L."/>
            <person name="Donaho J.A."/>
            <person name="Gerhart J."/>
            <person name="Kelley J.F."/>
            <person name="Kouba K."/>
            <person name="Podar M."/>
            <person name="Stott M."/>
        </authorList>
    </citation>
    <scope>NUCLEOTIDE SEQUENCE [LARGE SCALE GENOMIC DNA]</scope>
    <source>
        <strain evidence="1">NZ13_MG1</strain>
    </source>
</reference>
<comment type="caution">
    <text evidence="1">The sequence shown here is derived from an EMBL/GenBank/DDBJ whole genome shotgun (WGS) entry which is preliminary data.</text>
</comment>
<dbReference type="AlphaFoldDB" id="A0A2R7Y0I8"/>